<protein>
    <recommendedName>
        <fullName evidence="4">TMhelix containing protein</fullName>
    </recommendedName>
</protein>
<organism evidence="2 3">
    <name type="scientific">Haloferula helveola</name>
    <dbReference type="NCBI Taxonomy" id="490095"/>
    <lineage>
        <taxon>Bacteria</taxon>
        <taxon>Pseudomonadati</taxon>
        <taxon>Verrucomicrobiota</taxon>
        <taxon>Verrucomicrobiia</taxon>
        <taxon>Verrucomicrobiales</taxon>
        <taxon>Verrucomicrobiaceae</taxon>
        <taxon>Haloferula</taxon>
    </lineage>
</organism>
<keyword evidence="3" id="KW-1185">Reference proteome</keyword>
<feature type="transmembrane region" description="Helical" evidence="1">
    <location>
        <begin position="42"/>
        <end position="64"/>
    </location>
</feature>
<gene>
    <name evidence="2" type="ORF">HAHE_10130</name>
</gene>
<dbReference type="EMBL" id="AP024702">
    <property type="protein sequence ID" value="BCX47105.1"/>
    <property type="molecule type" value="Genomic_DNA"/>
</dbReference>
<keyword evidence="1" id="KW-0812">Transmembrane</keyword>
<name>A0ABM7RBR9_9BACT</name>
<sequence>MTPHRLPELQKAYSDAQAVALHEGCNPGREQSAEVEKKLDRLFAVATCMFSFAVGAVTVVGFWLF</sequence>
<reference evidence="2 3" key="1">
    <citation type="submission" date="2021-06" db="EMBL/GenBank/DDBJ databases">
        <title>Complete genome of Haloferula helveola possessing various polysaccharide degrading enzymes.</title>
        <authorList>
            <person name="Takami H."/>
            <person name="Huang C."/>
            <person name="Hamasaki K."/>
        </authorList>
    </citation>
    <scope>NUCLEOTIDE SEQUENCE [LARGE SCALE GENOMIC DNA]</scope>
    <source>
        <strain evidence="2 3">CN-1</strain>
    </source>
</reference>
<evidence type="ECO:0000313" key="3">
    <source>
        <dbReference type="Proteomes" id="UP001374893"/>
    </source>
</evidence>
<keyword evidence="1" id="KW-1133">Transmembrane helix</keyword>
<evidence type="ECO:0008006" key="4">
    <source>
        <dbReference type="Google" id="ProtNLM"/>
    </source>
</evidence>
<proteinExistence type="predicted"/>
<dbReference type="RefSeq" id="WP_338689133.1">
    <property type="nucleotide sequence ID" value="NZ_AP024702.1"/>
</dbReference>
<evidence type="ECO:0000256" key="1">
    <source>
        <dbReference type="SAM" id="Phobius"/>
    </source>
</evidence>
<accession>A0ABM7RBR9</accession>
<keyword evidence="1" id="KW-0472">Membrane</keyword>
<dbReference type="Proteomes" id="UP001374893">
    <property type="component" value="Chromosome"/>
</dbReference>
<evidence type="ECO:0000313" key="2">
    <source>
        <dbReference type="EMBL" id="BCX47105.1"/>
    </source>
</evidence>